<accession>A0ABY3WK98</accession>
<name>A0ABY3WK98_9ACTN</name>
<proteinExistence type="predicted"/>
<dbReference type="Proteomes" id="UP000828924">
    <property type="component" value="Chromosome"/>
</dbReference>
<gene>
    <name evidence="1" type="ORF">J4032_17360</name>
</gene>
<dbReference type="EMBL" id="CP071872">
    <property type="protein sequence ID" value="UNM13037.1"/>
    <property type="molecule type" value="Genomic_DNA"/>
</dbReference>
<keyword evidence="2" id="KW-1185">Reference proteome</keyword>
<reference evidence="1 2" key="1">
    <citation type="submission" date="2021-03" db="EMBL/GenBank/DDBJ databases">
        <title>Complete genome of Streptomyces formicae strain 1H-GS9 (DSM 100524).</title>
        <authorList>
            <person name="Atanasov K.E."/>
            <person name="Altabella T."/>
            <person name="Ferrer A."/>
        </authorList>
    </citation>
    <scope>NUCLEOTIDE SEQUENCE [LARGE SCALE GENOMIC DNA]</scope>
    <source>
        <strain evidence="1 2">1H-GS9</strain>
    </source>
</reference>
<sequence>MNNNNELTWTASGAGEQTSFLLTFVGNVSKREVTAAAGTTKLAIPADLAESRYLVEVRAVKNGTYSPPTDSLKIAMKGSSVPEDLTIVGLDDPQGIATAGEFLYIANRGSGEIIQADMDGKNAKTAIDKLATPMGIATDRTLIWVATQGSGGAITGYRTRDFSVAGKPVAGKQGINYLSYLSSTIYGIQSPLFFISGSKGWAAWGYDTMCSEIASELSGARGMTCDGTFFYIARWDQNKVLRVRIDKIDKPDSRDDFITVTKPEDISYNASHIYVTSDDGALIRASRHTGVVDDGFTIRNLSKPRGVAVWGNYVYFVEQGTNKVSRVLVRWAAE</sequence>
<protein>
    <recommendedName>
        <fullName evidence="3">Fibronectin type-III domain-containing protein</fullName>
    </recommendedName>
</protein>
<dbReference type="RefSeq" id="WP_242331754.1">
    <property type="nucleotide sequence ID" value="NZ_CP071872.1"/>
</dbReference>
<evidence type="ECO:0000313" key="1">
    <source>
        <dbReference type="EMBL" id="UNM13037.1"/>
    </source>
</evidence>
<evidence type="ECO:0000313" key="2">
    <source>
        <dbReference type="Proteomes" id="UP000828924"/>
    </source>
</evidence>
<organism evidence="1 2">
    <name type="scientific">Streptomyces formicae</name>
    <dbReference type="NCBI Taxonomy" id="1616117"/>
    <lineage>
        <taxon>Bacteria</taxon>
        <taxon>Bacillati</taxon>
        <taxon>Actinomycetota</taxon>
        <taxon>Actinomycetes</taxon>
        <taxon>Kitasatosporales</taxon>
        <taxon>Streptomycetaceae</taxon>
        <taxon>Streptomyces</taxon>
    </lineage>
</organism>
<evidence type="ECO:0008006" key="3">
    <source>
        <dbReference type="Google" id="ProtNLM"/>
    </source>
</evidence>